<evidence type="ECO:0000256" key="7">
    <source>
        <dbReference type="ARBA" id="ARBA00022519"/>
    </source>
</evidence>
<keyword evidence="11 12" id="KW-0472">Membrane</keyword>
<dbReference type="AlphaFoldDB" id="A0A1V8M9F4"/>
<evidence type="ECO:0000313" key="14">
    <source>
        <dbReference type="Proteomes" id="UP000191980"/>
    </source>
</evidence>
<proteinExistence type="inferred from homology"/>
<evidence type="ECO:0000256" key="11">
    <source>
        <dbReference type="ARBA" id="ARBA00023136"/>
    </source>
</evidence>
<keyword evidence="6 12" id="KW-1003">Cell membrane</keyword>
<evidence type="ECO:0000256" key="4">
    <source>
        <dbReference type="ARBA" id="ARBA00016461"/>
    </source>
</evidence>
<comment type="caution">
    <text evidence="13">The sequence shown here is derived from an EMBL/GenBank/DDBJ whole genome shotgun (WGS) entry which is preliminary data.</text>
</comment>
<name>A0A1V8M9F4_9GAMM</name>
<dbReference type="STRING" id="1420851.AU255_10545"/>
<evidence type="ECO:0000256" key="12">
    <source>
        <dbReference type="RuleBase" id="RU363101"/>
    </source>
</evidence>
<keyword evidence="7 12" id="KW-0997">Cell inner membrane</keyword>
<dbReference type="OrthoDB" id="9815607at2"/>
<evidence type="ECO:0000256" key="6">
    <source>
        <dbReference type="ARBA" id="ARBA00022475"/>
    </source>
</evidence>
<evidence type="ECO:0000256" key="5">
    <source>
        <dbReference type="ARBA" id="ARBA00022448"/>
    </source>
</evidence>
<evidence type="ECO:0000256" key="8">
    <source>
        <dbReference type="ARBA" id="ARBA00022692"/>
    </source>
</evidence>
<evidence type="ECO:0000256" key="10">
    <source>
        <dbReference type="ARBA" id="ARBA00022989"/>
    </source>
</evidence>
<organism evidence="13 14">
    <name type="scientific">Methyloprofundus sedimenti</name>
    <dbReference type="NCBI Taxonomy" id="1420851"/>
    <lineage>
        <taxon>Bacteria</taxon>
        <taxon>Pseudomonadati</taxon>
        <taxon>Pseudomonadota</taxon>
        <taxon>Gammaproteobacteria</taxon>
        <taxon>Methylococcales</taxon>
        <taxon>Methylococcaceae</taxon>
        <taxon>Methyloprofundus</taxon>
    </lineage>
</organism>
<dbReference type="Proteomes" id="UP000191980">
    <property type="component" value="Unassembled WGS sequence"/>
</dbReference>
<comment type="similarity">
    <text evidence="3 12">Belongs to the CcmD/CycX/HelD family.</text>
</comment>
<dbReference type="GO" id="GO:1903607">
    <property type="term" value="P:cytochrome c biosynthetic process"/>
    <property type="evidence" value="ECO:0007669"/>
    <property type="project" value="TreeGrafter"/>
</dbReference>
<dbReference type="InterPro" id="IPR052075">
    <property type="entry name" value="Heme_exporter_D"/>
</dbReference>
<reference evidence="13 14" key="1">
    <citation type="submission" date="2015-12" db="EMBL/GenBank/DDBJ databases">
        <authorList>
            <person name="Shamseldin A."/>
            <person name="Moawad H."/>
            <person name="Abd El-Rahim W.M."/>
            <person name="Sadowsky M.J."/>
        </authorList>
    </citation>
    <scope>NUCLEOTIDE SEQUENCE [LARGE SCALE GENOMIC DNA]</scope>
    <source>
        <strain evidence="13 14">WF1</strain>
    </source>
</reference>
<evidence type="ECO:0000256" key="3">
    <source>
        <dbReference type="ARBA" id="ARBA00008741"/>
    </source>
</evidence>
<dbReference type="RefSeq" id="WP_080522849.1">
    <property type="nucleotide sequence ID" value="NZ_LPUF01000001.1"/>
</dbReference>
<evidence type="ECO:0000256" key="2">
    <source>
        <dbReference type="ARBA" id="ARBA00004377"/>
    </source>
</evidence>
<dbReference type="PANTHER" id="PTHR37531">
    <property type="entry name" value="HEME EXPORTER PROTEIN D"/>
    <property type="match status" value="1"/>
</dbReference>
<comment type="function">
    <text evidence="1 12">Required for the export of heme to the periplasm for the biogenesis of c-type cytochromes.</text>
</comment>
<dbReference type="NCBIfam" id="TIGR03141">
    <property type="entry name" value="cytochro_ccmD"/>
    <property type="match status" value="1"/>
</dbReference>
<dbReference type="EMBL" id="LPUF01000001">
    <property type="protein sequence ID" value="OQK18244.1"/>
    <property type="molecule type" value="Genomic_DNA"/>
</dbReference>
<comment type="subcellular location">
    <subcellularLocation>
        <location evidence="2 12">Cell inner membrane</location>
        <topology evidence="2 12">Single-pass membrane protein</topology>
    </subcellularLocation>
</comment>
<dbReference type="InterPro" id="IPR007078">
    <property type="entry name" value="Haem_export_protD_CcmD"/>
</dbReference>
<evidence type="ECO:0000313" key="13">
    <source>
        <dbReference type="EMBL" id="OQK18244.1"/>
    </source>
</evidence>
<dbReference type="PANTHER" id="PTHR37531:SF1">
    <property type="entry name" value="HEME EXPORTER PROTEIN D"/>
    <property type="match status" value="1"/>
</dbReference>
<feature type="transmembrane region" description="Helical" evidence="12">
    <location>
        <begin position="20"/>
        <end position="41"/>
    </location>
</feature>
<evidence type="ECO:0000256" key="9">
    <source>
        <dbReference type="ARBA" id="ARBA00022748"/>
    </source>
</evidence>
<dbReference type="GO" id="GO:0015886">
    <property type="term" value="P:heme transport"/>
    <property type="evidence" value="ECO:0007669"/>
    <property type="project" value="InterPro"/>
</dbReference>
<evidence type="ECO:0000256" key="1">
    <source>
        <dbReference type="ARBA" id="ARBA00002442"/>
    </source>
</evidence>
<gene>
    <name evidence="13" type="ORF">AU255_10545</name>
</gene>
<keyword evidence="8 12" id="KW-0812">Transmembrane</keyword>
<keyword evidence="5 12" id="KW-0813">Transport</keyword>
<accession>A0A1V8M9F4</accession>
<sequence length="60" mass="7191">MGNFTSFADFLQMGKHGLYVWLSYGIALVIFIYNIVSAYWLKRQFFINAKRRLRREQGRV</sequence>
<dbReference type="GO" id="GO:0005886">
    <property type="term" value="C:plasma membrane"/>
    <property type="evidence" value="ECO:0007669"/>
    <property type="project" value="UniProtKB-SubCell"/>
</dbReference>
<dbReference type="Pfam" id="PF04995">
    <property type="entry name" value="CcmD"/>
    <property type="match status" value="1"/>
</dbReference>
<keyword evidence="9 12" id="KW-0201">Cytochrome c-type biogenesis</keyword>
<protein>
    <recommendedName>
        <fullName evidence="4 12">Heme exporter protein D</fullName>
    </recommendedName>
</protein>
<dbReference type="GO" id="GO:0017004">
    <property type="term" value="P:cytochrome complex assembly"/>
    <property type="evidence" value="ECO:0007669"/>
    <property type="project" value="UniProtKB-KW"/>
</dbReference>
<keyword evidence="10 12" id="KW-1133">Transmembrane helix</keyword>
<keyword evidence="14" id="KW-1185">Reference proteome</keyword>